<dbReference type="InterPro" id="IPR058240">
    <property type="entry name" value="rSAM_sf"/>
</dbReference>
<comment type="catalytic activity">
    <reaction evidence="10 11">
        <text>GTP + AH2 + S-adenosyl-L-methionine = (8S)-3',8-cyclo-7,8-dihydroguanosine 5'-triphosphate + 5'-deoxyadenosine + L-methionine + A + H(+)</text>
        <dbReference type="Rhea" id="RHEA:49576"/>
        <dbReference type="ChEBI" id="CHEBI:13193"/>
        <dbReference type="ChEBI" id="CHEBI:15378"/>
        <dbReference type="ChEBI" id="CHEBI:17319"/>
        <dbReference type="ChEBI" id="CHEBI:17499"/>
        <dbReference type="ChEBI" id="CHEBI:37565"/>
        <dbReference type="ChEBI" id="CHEBI:57844"/>
        <dbReference type="ChEBI" id="CHEBI:59789"/>
        <dbReference type="ChEBI" id="CHEBI:131766"/>
        <dbReference type="EC" id="4.1.99.22"/>
    </reaction>
</comment>
<dbReference type="RefSeq" id="WP_048099419.1">
    <property type="nucleotide sequence ID" value="NZ_JFZT01000039.1"/>
</dbReference>
<dbReference type="SFLD" id="SFLDG01067">
    <property type="entry name" value="SPASM/twitch_domain_containing"/>
    <property type="match status" value="1"/>
</dbReference>
<evidence type="ECO:0000256" key="5">
    <source>
        <dbReference type="ARBA" id="ARBA00023004"/>
    </source>
</evidence>
<organism evidence="13 14">
    <name type="scientific">Candidatus Acidianus copahuensis</name>
    <dbReference type="NCBI Taxonomy" id="1160895"/>
    <lineage>
        <taxon>Archaea</taxon>
        <taxon>Thermoproteota</taxon>
        <taxon>Thermoprotei</taxon>
        <taxon>Sulfolobales</taxon>
        <taxon>Sulfolobaceae</taxon>
        <taxon>Acidianus</taxon>
    </lineage>
</organism>
<dbReference type="GO" id="GO:0061799">
    <property type="term" value="F:cyclic pyranopterin monophosphate synthase activity"/>
    <property type="evidence" value="ECO:0007669"/>
    <property type="project" value="TreeGrafter"/>
</dbReference>
<feature type="binding site" evidence="11">
    <location>
        <position position="248"/>
    </location>
    <ligand>
        <name>[4Fe-4S] cluster</name>
        <dbReference type="ChEBI" id="CHEBI:49883"/>
        <label>2</label>
        <note>4Fe-4S-substrate</note>
    </ligand>
</feature>
<dbReference type="GO" id="GO:0051539">
    <property type="term" value="F:4 iron, 4 sulfur cluster binding"/>
    <property type="evidence" value="ECO:0007669"/>
    <property type="project" value="UniProtKB-UniRule"/>
</dbReference>
<dbReference type="GO" id="GO:0046872">
    <property type="term" value="F:metal ion binding"/>
    <property type="evidence" value="ECO:0007669"/>
    <property type="project" value="UniProtKB-KW"/>
</dbReference>
<feature type="binding site" evidence="11">
    <location>
        <position position="245"/>
    </location>
    <ligand>
        <name>[4Fe-4S] cluster</name>
        <dbReference type="ChEBI" id="CHEBI:49883"/>
        <label>2</label>
        <note>4Fe-4S-substrate</note>
    </ligand>
</feature>
<dbReference type="OrthoDB" id="6925at2157"/>
<dbReference type="SFLD" id="SFLDS00029">
    <property type="entry name" value="Radical_SAM"/>
    <property type="match status" value="1"/>
</dbReference>
<keyword evidence="1 11" id="KW-0004">4Fe-4S</keyword>
<feature type="binding site" evidence="11">
    <location>
        <position position="151"/>
    </location>
    <ligand>
        <name>GTP</name>
        <dbReference type="ChEBI" id="CHEBI:37565"/>
    </ligand>
</feature>
<dbReference type="PANTHER" id="PTHR22960">
    <property type="entry name" value="MOLYBDOPTERIN COFACTOR SYNTHESIS PROTEIN A"/>
    <property type="match status" value="1"/>
</dbReference>
<comment type="cofactor">
    <cofactor evidence="11">
        <name>[4Fe-4S] cluster</name>
        <dbReference type="ChEBI" id="CHEBI:49883"/>
    </cofactor>
    <text evidence="11">Binds 2 [4Fe-4S] clusters. Binds 1 [4Fe-4S] cluster coordinated with 3 cysteines and an exchangeable S-adenosyl-L-methionine and 1 [4Fe-4S] cluster coordinated with 3 cysteines and the GTP-derived substrate.</text>
</comment>
<dbReference type="GO" id="GO:0005525">
    <property type="term" value="F:GTP binding"/>
    <property type="evidence" value="ECO:0007669"/>
    <property type="project" value="UniProtKB-UniRule"/>
</dbReference>
<dbReference type="Proteomes" id="UP000024332">
    <property type="component" value="Unassembled WGS sequence"/>
</dbReference>
<dbReference type="InterPro" id="IPR040064">
    <property type="entry name" value="MoaA-like"/>
</dbReference>
<dbReference type="Pfam" id="PF04055">
    <property type="entry name" value="Radical_SAM"/>
    <property type="match status" value="1"/>
</dbReference>
<feature type="binding site" evidence="11">
    <location>
        <position position="65"/>
    </location>
    <ligand>
        <name>S-adenosyl-L-methionine</name>
        <dbReference type="ChEBI" id="CHEBI:59789"/>
    </ligand>
</feature>
<comment type="function">
    <text evidence="11">Catalyzes the cyclization of GTP to (8S)-3',8-cyclo-7,8-dihydroguanosine 5'-triphosphate.</text>
</comment>
<evidence type="ECO:0000256" key="3">
    <source>
        <dbReference type="ARBA" id="ARBA00022723"/>
    </source>
</evidence>
<dbReference type="InterPro" id="IPR006638">
    <property type="entry name" value="Elp3/MiaA/NifB-like_rSAM"/>
</dbReference>
<dbReference type="Pfam" id="PF06463">
    <property type="entry name" value="Mob_synth_C"/>
    <property type="match status" value="1"/>
</dbReference>
<keyword evidence="2 11" id="KW-0949">S-adenosyl-L-methionine</keyword>
<keyword evidence="6 11" id="KW-0411">Iron-sulfur</keyword>
<dbReference type="GO" id="GO:0061798">
    <property type="term" value="F:GTP 3',8'-cyclase activity"/>
    <property type="evidence" value="ECO:0007669"/>
    <property type="project" value="UniProtKB-UniRule"/>
</dbReference>
<dbReference type="InterPro" id="IPR013785">
    <property type="entry name" value="Aldolase_TIM"/>
</dbReference>
<dbReference type="NCBIfam" id="TIGR02668">
    <property type="entry name" value="moaA_archaeal"/>
    <property type="match status" value="1"/>
</dbReference>
<evidence type="ECO:0000313" key="13">
    <source>
        <dbReference type="EMBL" id="EZQ06892.1"/>
    </source>
</evidence>
<dbReference type="EC" id="4.1.99.22" evidence="11"/>
<evidence type="ECO:0000256" key="8">
    <source>
        <dbReference type="ARBA" id="ARBA00023150"/>
    </source>
</evidence>
<dbReference type="InterPro" id="IPR010505">
    <property type="entry name" value="MoaA_twitch"/>
</dbReference>
<reference evidence="13 14" key="1">
    <citation type="submission" date="2014-03" db="EMBL/GenBank/DDBJ databases">
        <title>Draft genome sequence of the novel thermoacidophilic archaea Acidianus copahuensis ALE1 strain, isolated from Copahue volcanic area in Neuquen Argentina.</title>
        <authorList>
            <person name="Urbieta M.S."/>
            <person name="Rascovan N."/>
            <person name="Castro C."/>
            <person name="Revale S."/>
            <person name="Giaveno M.A."/>
            <person name="Vazquez M.P."/>
            <person name="Donati E.R."/>
        </authorList>
    </citation>
    <scope>NUCLEOTIDE SEQUENCE [LARGE SCALE GENOMIC DNA]</scope>
    <source>
        <strain evidence="13 14">ALE1</strain>
    </source>
</reference>
<evidence type="ECO:0000256" key="11">
    <source>
        <dbReference type="HAMAP-Rule" id="MF_01225"/>
    </source>
</evidence>
<dbReference type="PANTHER" id="PTHR22960:SF0">
    <property type="entry name" value="MOLYBDENUM COFACTOR BIOSYNTHESIS PROTEIN 1"/>
    <property type="match status" value="1"/>
</dbReference>
<proteinExistence type="inferred from homology"/>
<feature type="binding site" evidence="11">
    <location>
        <position position="20"/>
    </location>
    <ligand>
        <name>[4Fe-4S] cluster</name>
        <dbReference type="ChEBI" id="CHEBI:49883"/>
        <label>1</label>
        <note>4Fe-4S-S-AdoMet</note>
    </ligand>
</feature>
<comment type="caution">
    <text evidence="13">The sequence shown here is derived from an EMBL/GenBank/DDBJ whole genome shotgun (WGS) entry which is preliminary data.</text>
</comment>
<dbReference type="AlphaFoldDB" id="A0A031LPA1"/>
<dbReference type="GO" id="GO:1904047">
    <property type="term" value="F:S-adenosyl-L-methionine binding"/>
    <property type="evidence" value="ECO:0007669"/>
    <property type="project" value="UniProtKB-UniRule"/>
</dbReference>
<feature type="binding site" evidence="11">
    <location>
        <position position="114"/>
    </location>
    <ligand>
        <name>S-adenosyl-L-methionine</name>
        <dbReference type="ChEBI" id="CHEBI:59789"/>
    </ligand>
</feature>
<dbReference type="InterPro" id="IPR000385">
    <property type="entry name" value="MoaA_NifB_PqqE_Fe-S-bd_CS"/>
</dbReference>
<keyword evidence="4 11" id="KW-0547">Nucleotide-binding</keyword>
<dbReference type="InterPro" id="IPR007197">
    <property type="entry name" value="rSAM"/>
</dbReference>
<sequence>MKDRYGRELEDIRITLTHACNFSCFFCHMEGEGENYINGLSSQDIALVSNVAKEFGVKYAKLTGGEPTLRRDLATIISSLKDIGLEVSMTTNGFMLYHIASKLKEAGLDRVNISLHSLRRERFKEITGVDGLDKVIEGIKEAVKVELTPVKLNFVVTRKNEDEVFDIIRFAEEVGVNALHLIEMHPVGLGKNAFKYHERLSEIENKISEMSVKKSVRNKHLRPRYYLSSGLEIEVVKPFANPLFCSGCNRIRLTVDGKLKTCLYREDKVIDISDIFKANLSLQDKTELIREAFRIGMSIREPNFKYRYETGKAQEALGGT</sequence>
<evidence type="ECO:0000256" key="7">
    <source>
        <dbReference type="ARBA" id="ARBA00023134"/>
    </source>
</evidence>
<keyword evidence="5 11" id="KW-0408">Iron</keyword>
<evidence type="ECO:0000256" key="9">
    <source>
        <dbReference type="ARBA" id="ARBA00023239"/>
    </source>
</evidence>
<evidence type="ECO:0000256" key="1">
    <source>
        <dbReference type="ARBA" id="ARBA00022485"/>
    </source>
</evidence>
<dbReference type="InterPro" id="IPR050105">
    <property type="entry name" value="MoCo_biosynth_MoaA/MoaC"/>
</dbReference>
<name>A0A031LPA1_9CREN</name>
<dbReference type="PROSITE" id="PS51918">
    <property type="entry name" value="RADICAL_SAM"/>
    <property type="match status" value="1"/>
</dbReference>
<dbReference type="CDD" id="cd01335">
    <property type="entry name" value="Radical_SAM"/>
    <property type="match status" value="1"/>
</dbReference>
<gene>
    <name evidence="11" type="primary">moaA</name>
    <name evidence="13" type="ORF">CM19_05860</name>
</gene>
<dbReference type="HAMAP" id="MF_01225_A">
    <property type="entry name" value="MoaA_A"/>
    <property type="match status" value="1"/>
</dbReference>
<feature type="binding site" evidence="11">
    <location>
        <begin position="250"/>
        <end position="252"/>
    </location>
    <ligand>
        <name>GTP</name>
        <dbReference type="ChEBI" id="CHEBI:37565"/>
    </ligand>
</feature>
<dbReference type="Gene3D" id="3.20.20.70">
    <property type="entry name" value="Aldolase class I"/>
    <property type="match status" value="1"/>
</dbReference>
<keyword evidence="9 11" id="KW-0456">Lyase</keyword>
<keyword evidence="3 11" id="KW-0479">Metal-binding</keyword>
<feature type="binding site" evidence="11">
    <location>
        <position position="90"/>
    </location>
    <ligand>
        <name>GTP</name>
        <dbReference type="ChEBI" id="CHEBI:37565"/>
    </ligand>
</feature>
<feature type="binding site" evidence="11">
    <location>
        <position position="27"/>
    </location>
    <ligand>
        <name>[4Fe-4S] cluster</name>
        <dbReference type="ChEBI" id="CHEBI:49883"/>
        <label>1</label>
        <note>4Fe-4S-S-AdoMet</note>
    </ligand>
</feature>
<dbReference type="GO" id="GO:0006777">
    <property type="term" value="P:Mo-molybdopterin cofactor biosynthetic process"/>
    <property type="evidence" value="ECO:0007669"/>
    <property type="project" value="UniProtKB-UniRule"/>
</dbReference>
<dbReference type="CDD" id="cd21117">
    <property type="entry name" value="Twitch_MoaA"/>
    <property type="match status" value="1"/>
</dbReference>
<dbReference type="STRING" id="1160895.CM19_05860"/>
<keyword evidence="8 11" id="KW-0501">Molybdenum cofactor biosynthesis</keyword>
<accession>A0A031LPA1</accession>
<dbReference type="NCBIfam" id="NF001199">
    <property type="entry name" value="PRK00164.2-1"/>
    <property type="match status" value="1"/>
</dbReference>
<keyword evidence="14" id="KW-1185">Reference proteome</keyword>
<dbReference type="SFLD" id="SFLDG01383">
    <property type="entry name" value="cyclic_pyranopterin_phosphate"/>
    <property type="match status" value="1"/>
</dbReference>
<feature type="binding site" evidence="11">
    <location>
        <position position="24"/>
    </location>
    <ligand>
        <name>[4Fe-4S] cluster</name>
        <dbReference type="ChEBI" id="CHEBI:49883"/>
        <label>1</label>
        <note>4Fe-4S-S-AdoMet</note>
    </ligand>
</feature>
<keyword evidence="7 11" id="KW-0342">GTP-binding</keyword>
<protein>
    <recommendedName>
        <fullName evidence="11">Probable GTP 3',8-cyclase</fullName>
        <ecNumber evidence="11">4.1.99.22</ecNumber>
    </recommendedName>
    <alternativeName>
        <fullName evidence="11">Molybdenum cofactor biosynthesis protein A</fullName>
    </alternativeName>
</protein>
<evidence type="ECO:0000256" key="4">
    <source>
        <dbReference type="ARBA" id="ARBA00022741"/>
    </source>
</evidence>
<feature type="binding site" evidence="11">
    <location>
        <position position="61"/>
    </location>
    <ligand>
        <name>GTP</name>
        <dbReference type="ChEBI" id="CHEBI:37565"/>
    </ligand>
</feature>
<evidence type="ECO:0000256" key="10">
    <source>
        <dbReference type="ARBA" id="ARBA00048697"/>
    </source>
</evidence>
<feature type="binding site" evidence="11">
    <location>
        <position position="13"/>
    </location>
    <ligand>
        <name>GTP</name>
        <dbReference type="ChEBI" id="CHEBI:37565"/>
    </ligand>
</feature>
<dbReference type="PROSITE" id="PS01305">
    <property type="entry name" value="MOAA_NIFB_PQQE"/>
    <property type="match status" value="1"/>
</dbReference>
<evidence type="ECO:0000313" key="14">
    <source>
        <dbReference type="Proteomes" id="UP000024332"/>
    </source>
</evidence>
<dbReference type="InterPro" id="IPR013485">
    <property type="entry name" value="MoaA_arc"/>
</dbReference>
<dbReference type="UniPathway" id="UPA00344"/>
<evidence type="ECO:0000256" key="6">
    <source>
        <dbReference type="ARBA" id="ARBA00023014"/>
    </source>
</evidence>
<dbReference type="EMBL" id="JFZT01000039">
    <property type="protein sequence ID" value="EZQ06892.1"/>
    <property type="molecule type" value="Genomic_DNA"/>
</dbReference>
<feature type="domain" description="Radical SAM core" evidence="12">
    <location>
        <begin position="4"/>
        <end position="224"/>
    </location>
</feature>
<dbReference type="SUPFAM" id="SSF102114">
    <property type="entry name" value="Radical SAM enzymes"/>
    <property type="match status" value="1"/>
</dbReference>
<comment type="caution">
    <text evidence="11">Lacks conserved residue(s) required for the propagation of feature annotation.</text>
</comment>
<evidence type="ECO:0000259" key="12">
    <source>
        <dbReference type="PROSITE" id="PS51918"/>
    </source>
</evidence>
<evidence type="ECO:0000256" key="2">
    <source>
        <dbReference type="ARBA" id="ARBA00022691"/>
    </source>
</evidence>
<comment type="pathway">
    <text evidence="11">Cofactor biosynthesis; molybdopterin biosynthesis.</text>
</comment>
<comment type="similarity">
    <text evidence="11">Belongs to the radical SAM superfamily. MoaA family.</text>
</comment>
<dbReference type="SMART" id="SM00729">
    <property type="entry name" value="Elp3"/>
    <property type="match status" value="1"/>
</dbReference>
<dbReference type="SFLD" id="SFLDG01386">
    <property type="entry name" value="main_SPASM_domain-containing"/>
    <property type="match status" value="1"/>
</dbReference>
<feature type="binding site" evidence="11">
    <location>
        <position position="262"/>
    </location>
    <ligand>
        <name>[4Fe-4S] cluster</name>
        <dbReference type="ChEBI" id="CHEBI:49883"/>
        <label>2</label>
        <note>4Fe-4S-substrate</note>
    </ligand>
</feature>